<protein>
    <recommendedName>
        <fullName evidence="1">Carboxylesterase type B domain-containing protein</fullName>
    </recommendedName>
</protein>
<evidence type="ECO:0000259" key="1">
    <source>
        <dbReference type="Pfam" id="PF00135"/>
    </source>
</evidence>
<comment type="caution">
    <text evidence="2">The sequence shown here is derived from an EMBL/GenBank/DDBJ whole genome shotgun (WGS) entry which is preliminary data.</text>
</comment>
<sequence>MTTEFKHLHLGSVVGLDLGKTIAYRGLKYAELEHTFAEPTLFTNPGRPTLDATSYGPLCIQNLSSCNMEFGFIQHALPQNESTFSRTACLNLNIITPKEKKKSLPVFVFIHGGGFSLGGNSWPQYDPTRLVELSVKEGSPVIGISINYRVGLPGFLASQELLNSGIKTNNGLRDQRIALSWIRSYIEGFGGDPNNITVVGVSVGAISCFLHLESEQPLFNRIVAMGGTPLLLKPVPISVAGGVYNIVMEKLGLAKTTPADARAKALKEASIEDLVAAAEHLPMLPIIDGELVKSPATFSSWSFQERVLPGTKWCESIMIGDCEMDSSILFYMLHDRQAGLEKSFVTTTNQLLTNPTTKQQLLANYEIGDHGATAQDLAVDNILRFAHDIGFYAPLVSIASGFPGKSYVFHFNELNPWKGKYQGVATHLLDAAFLFQNYNEFLDDTQRSSAEAFGKCFIKYVTGEEPFPEYSAEKGGAMVYGTEGERQKFVRSKRGEDVGRRSTIFKLAESSSLEELSALWGTFLSGQ</sequence>
<name>A0A8H7WAF3_9HELO</name>
<dbReference type="Proteomes" id="UP000664132">
    <property type="component" value="Unassembled WGS sequence"/>
</dbReference>
<dbReference type="SUPFAM" id="SSF53474">
    <property type="entry name" value="alpha/beta-Hydrolases"/>
    <property type="match status" value="1"/>
</dbReference>
<dbReference type="PANTHER" id="PTHR43142:SF11">
    <property type="entry name" value="CARBOXYLIC ESTER HYDROLASE"/>
    <property type="match status" value="1"/>
</dbReference>
<dbReference type="InterPro" id="IPR029058">
    <property type="entry name" value="AB_hydrolase_fold"/>
</dbReference>
<dbReference type="OrthoDB" id="3200163at2759"/>
<dbReference type="Pfam" id="PF00135">
    <property type="entry name" value="COesterase"/>
    <property type="match status" value="1"/>
</dbReference>
<keyword evidence="3" id="KW-1185">Reference proteome</keyword>
<dbReference type="EMBL" id="JAFJYH010000141">
    <property type="protein sequence ID" value="KAG4417944.1"/>
    <property type="molecule type" value="Genomic_DNA"/>
</dbReference>
<accession>A0A8H7WAF3</accession>
<reference evidence="2" key="1">
    <citation type="submission" date="2021-02" db="EMBL/GenBank/DDBJ databases">
        <title>Genome sequence Cadophora malorum strain M34.</title>
        <authorList>
            <person name="Stefanovic E."/>
            <person name="Vu D."/>
            <person name="Scully C."/>
            <person name="Dijksterhuis J."/>
            <person name="Roader J."/>
            <person name="Houbraken J."/>
        </authorList>
    </citation>
    <scope>NUCLEOTIDE SEQUENCE</scope>
    <source>
        <strain evidence="2">M34</strain>
    </source>
</reference>
<dbReference type="PANTHER" id="PTHR43142">
    <property type="entry name" value="CARBOXYLIC ESTER HYDROLASE"/>
    <property type="match status" value="1"/>
</dbReference>
<proteinExistence type="predicted"/>
<feature type="domain" description="Carboxylesterase type B" evidence="1">
    <location>
        <begin position="8"/>
        <end position="463"/>
    </location>
</feature>
<dbReference type="AlphaFoldDB" id="A0A8H7WAF3"/>
<organism evidence="2 3">
    <name type="scientific">Cadophora malorum</name>
    <dbReference type="NCBI Taxonomy" id="108018"/>
    <lineage>
        <taxon>Eukaryota</taxon>
        <taxon>Fungi</taxon>
        <taxon>Dikarya</taxon>
        <taxon>Ascomycota</taxon>
        <taxon>Pezizomycotina</taxon>
        <taxon>Leotiomycetes</taxon>
        <taxon>Helotiales</taxon>
        <taxon>Ploettnerulaceae</taxon>
        <taxon>Cadophora</taxon>
    </lineage>
</organism>
<evidence type="ECO:0000313" key="3">
    <source>
        <dbReference type="Proteomes" id="UP000664132"/>
    </source>
</evidence>
<dbReference type="Gene3D" id="3.40.50.1820">
    <property type="entry name" value="alpha/beta hydrolase"/>
    <property type="match status" value="1"/>
</dbReference>
<gene>
    <name evidence="2" type="ORF">IFR04_008911</name>
</gene>
<evidence type="ECO:0000313" key="2">
    <source>
        <dbReference type="EMBL" id="KAG4417944.1"/>
    </source>
</evidence>
<dbReference type="InterPro" id="IPR002018">
    <property type="entry name" value="CarbesteraseB"/>
</dbReference>